<dbReference type="Gene3D" id="3.30.559.10">
    <property type="entry name" value="Chloramphenicol acetyltransferase-like domain"/>
    <property type="match status" value="4"/>
</dbReference>
<dbReference type="PANTHER" id="PTHR31642">
    <property type="entry name" value="TRICHOTHECENE 3-O-ACETYLTRANSFERASE"/>
    <property type="match status" value="1"/>
</dbReference>
<dbReference type="AlphaFoldDB" id="A0A4Y7J4F5"/>
<dbReference type="Gramene" id="RZC56013">
    <property type="protein sequence ID" value="RZC56013"/>
    <property type="gene ID" value="C5167_014876"/>
</dbReference>
<dbReference type="GO" id="GO:0016747">
    <property type="term" value="F:acyltransferase activity, transferring groups other than amino-acyl groups"/>
    <property type="evidence" value="ECO:0007669"/>
    <property type="project" value="TreeGrafter"/>
</dbReference>
<evidence type="ECO:0000256" key="1">
    <source>
        <dbReference type="ARBA" id="ARBA00009861"/>
    </source>
</evidence>
<evidence type="ECO:0008006" key="5">
    <source>
        <dbReference type="Google" id="ProtNLM"/>
    </source>
</evidence>
<evidence type="ECO:0000313" key="4">
    <source>
        <dbReference type="Proteomes" id="UP000316621"/>
    </source>
</evidence>
<dbReference type="Proteomes" id="UP000316621">
    <property type="component" value="Chromosome 3"/>
</dbReference>
<keyword evidence="2" id="KW-0808">Transferase</keyword>
<evidence type="ECO:0000313" key="3">
    <source>
        <dbReference type="EMBL" id="RZC56013.1"/>
    </source>
</evidence>
<organism evidence="3 4">
    <name type="scientific">Papaver somniferum</name>
    <name type="common">Opium poppy</name>
    <dbReference type="NCBI Taxonomy" id="3469"/>
    <lineage>
        <taxon>Eukaryota</taxon>
        <taxon>Viridiplantae</taxon>
        <taxon>Streptophyta</taxon>
        <taxon>Embryophyta</taxon>
        <taxon>Tracheophyta</taxon>
        <taxon>Spermatophyta</taxon>
        <taxon>Magnoliopsida</taxon>
        <taxon>Ranunculales</taxon>
        <taxon>Papaveraceae</taxon>
        <taxon>Papaveroideae</taxon>
        <taxon>Papaver</taxon>
    </lineage>
</organism>
<sequence>MGESSNSTTFDNGLIVNLSVMIEGEPTSISPAKKTPEGEYFLSNLDGGPFMIHTIYFFNKTLDCDLDAAKAITEGLGNVLVYYYPLAGRVALSEKNRFIINCTGEGALFVEARADCTLEEINDFMKPDSVSLEKLVYDINGVQNPPLLVAQVTKFKCGGFCLGVSMDHIIFDGIGAMEFINSWGEVTRGFPISNPPFLDRTLLKAGISPNVKFAHAFEQIIDMSNTVALLEKETHIKKSFVFHLEQPEQLKKIAMEDEVLKKCTTFETLAAFMWRAQIKSLRLHPDQQVRVLFTVDGRSKLDPPLPKGFFGNAAMLMSCQSSAREILDNPLSSTVLKIQEKIKMVTDDYIRSGIDYFEEQHERKPLTYTIFLNAWSRLAFHTVDFGWGRPIYSGPLHVAQNMVLFLPHGKERRDINLFLGLPASAMKIFELNVKIIGEPTLVPPVEETPKGVYYLANIDRGADMIQTFNCFSKTFDGKFLDAAQALKLGLAKVLVHYYPIAGRLILNEKNKFAINCTGEGALFIEAEADCTLEEIGDLTQPNPATFKKLVYGNPGPVNVHEDPPLLVAQVTKFKCGGFTLGLSQNHTVFDGVGAMEFVISWGEVTRGFPLTKPPFLDRTILMARTPPQTQFTHILEEIIDVSNTNALWEEEKLLDKSFIFHPHRLERLREKAMEDGVLKKCTTFEVLTSIMWRARTKSLRLHPNQQVRLLFPVNARSRFHPPLPKGYFGKAIALKNSQCSVSELLESPLSSTIERFQQLIGLVTDECMRSIIDSLEEYEQPLPKAHTLFLSVWTRIGLHDMDFGWGEPIFAGPPTLPTNVVFFLPHGEERKGINLCLSLPVSSMKIFEEAINTID</sequence>
<keyword evidence="4" id="KW-1185">Reference proteome</keyword>
<evidence type="ECO:0000256" key="2">
    <source>
        <dbReference type="ARBA" id="ARBA00022679"/>
    </source>
</evidence>
<dbReference type="STRING" id="3469.A0A4Y7J4F5"/>
<dbReference type="PANTHER" id="PTHR31642:SF310">
    <property type="entry name" value="FATTY ALCOHOL:CAFFEOYL-COA ACYLTRANSFERASE"/>
    <property type="match status" value="1"/>
</dbReference>
<dbReference type="InterPro" id="IPR023213">
    <property type="entry name" value="CAT-like_dom_sf"/>
</dbReference>
<gene>
    <name evidence="3" type="ORF">C5167_014876</name>
</gene>
<comment type="similarity">
    <text evidence="1">Belongs to the plant acyltransferase family.</text>
</comment>
<name>A0A4Y7J4F5_PAPSO</name>
<dbReference type="OMA" id="LHECFYV"/>
<reference evidence="3 4" key="1">
    <citation type="journal article" date="2018" name="Science">
        <title>The opium poppy genome and morphinan production.</title>
        <authorList>
            <person name="Guo L."/>
            <person name="Winzer T."/>
            <person name="Yang X."/>
            <person name="Li Y."/>
            <person name="Ning Z."/>
            <person name="He Z."/>
            <person name="Teodor R."/>
            <person name="Lu Y."/>
            <person name="Bowser T.A."/>
            <person name="Graham I.A."/>
            <person name="Ye K."/>
        </authorList>
    </citation>
    <scope>NUCLEOTIDE SEQUENCE [LARGE SCALE GENOMIC DNA]</scope>
    <source>
        <strain evidence="4">cv. HN1</strain>
        <tissue evidence="3">Leaves</tissue>
    </source>
</reference>
<dbReference type="EMBL" id="CM010717">
    <property type="protein sequence ID" value="RZC56013.1"/>
    <property type="molecule type" value="Genomic_DNA"/>
</dbReference>
<dbReference type="InterPro" id="IPR050317">
    <property type="entry name" value="Plant_Fungal_Acyltransferase"/>
</dbReference>
<protein>
    <recommendedName>
        <fullName evidence="5">Omega-hydroxypalmitate O-feruloyl transferase</fullName>
    </recommendedName>
</protein>
<dbReference type="Pfam" id="PF02458">
    <property type="entry name" value="Transferase"/>
    <property type="match status" value="2"/>
</dbReference>
<accession>A0A4Y7J4F5</accession>
<proteinExistence type="inferred from homology"/>